<evidence type="ECO:0000256" key="3">
    <source>
        <dbReference type="SAM" id="MobiDB-lite"/>
    </source>
</evidence>
<feature type="domain" description="DDE Tnp4" evidence="4">
    <location>
        <begin position="129"/>
        <end position="269"/>
    </location>
</feature>
<protein>
    <recommendedName>
        <fullName evidence="4">DDE Tnp4 domain-containing protein</fullName>
    </recommendedName>
</protein>
<dbReference type="EMBL" id="CALNXJ010000056">
    <property type="protein sequence ID" value="CAH3154832.1"/>
    <property type="molecule type" value="Genomic_DNA"/>
</dbReference>
<name>A0AAU9XPA2_9CNID</name>
<organism evidence="5 6">
    <name type="scientific">Pocillopora meandrina</name>
    <dbReference type="NCBI Taxonomy" id="46732"/>
    <lineage>
        <taxon>Eukaryota</taxon>
        <taxon>Metazoa</taxon>
        <taxon>Cnidaria</taxon>
        <taxon>Anthozoa</taxon>
        <taxon>Hexacorallia</taxon>
        <taxon>Scleractinia</taxon>
        <taxon>Astrocoeniina</taxon>
        <taxon>Pocilloporidae</taxon>
        <taxon>Pocillopora</taxon>
    </lineage>
</organism>
<dbReference type="Pfam" id="PF13359">
    <property type="entry name" value="DDE_Tnp_4"/>
    <property type="match status" value="1"/>
</dbReference>
<proteinExistence type="predicted"/>
<evidence type="ECO:0000313" key="5">
    <source>
        <dbReference type="EMBL" id="CAH3154832.1"/>
    </source>
</evidence>
<accession>A0AAU9XPA2</accession>
<dbReference type="PANTHER" id="PTHR23080">
    <property type="entry name" value="THAP DOMAIN PROTEIN"/>
    <property type="match status" value="1"/>
</dbReference>
<keyword evidence="6" id="KW-1185">Reference proteome</keyword>
<evidence type="ECO:0000259" key="4">
    <source>
        <dbReference type="Pfam" id="PF13359"/>
    </source>
</evidence>
<evidence type="ECO:0000256" key="2">
    <source>
        <dbReference type="ARBA" id="ARBA00022723"/>
    </source>
</evidence>
<sequence>GLGPSKLNPVPTIFSFPTHLQPKTRRKRTDPEERRRGALSCIQNKTKTAPRRQADDVLKSNKSVCFYTGLPSYACLMMLFPFLKPFANAMKYWDNKKKGQRETYQEDEHVNKPGPKRQMPLFSEFLMKITWSDYKSHNTFKLLVGISPTGAFTFVSKLWSGGVSDRNITQKSGLIDKLEPLDDVMADRGFNIRDMVTKKKATLNIPPFAKGKSLSTKACTKTRRIAAVRIHVERAIQRLKCFRILRGVIPITLAAVADQTVFVCAALCNLMKPLVSK</sequence>
<feature type="region of interest" description="Disordered" evidence="3">
    <location>
        <begin position="1"/>
        <end position="54"/>
    </location>
</feature>
<dbReference type="GO" id="GO:0046872">
    <property type="term" value="F:metal ion binding"/>
    <property type="evidence" value="ECO:0007669"/>
    <property type="project" value="UniProtKB-KW"/>
</dbReference>
<evidence type="ECO:0000256" key="1">
    <source>
        <dbReference type="ARBA" id="ARBA00001968"/>
    </source>
</evidence>
<reference evidence="5 6" key="1">
    <citation type="submission" date="2022-05" db="EMBL/GenBank/DDBJ databases">
        <authorList>
            <consortium name="Genoscope - CEA"/>
            <person name="William W."/>
        </authorList>
    </citation>
    <scope>NUCLEOTIDE SEQUENCE [LARGE SCALE GENOMIC DNA]</scope>
</reference>
<comment type="cofactor">
    <cofactor evidence="1">
        <name>a divalent metal cation</name>
        <dbReference type="ChEBI" id="CHEBI:60240"/>
    </cofactor>
</comment>
<dbReference type="Proteomes" id="UP001159428">
    <property type="component" value="Unassembled WGS sequence"/>
</dbReference>
<evidence type="ECO:0000313" key="6">
    <source>
        <dbReference type="Proteomes" id="UP001159428"/>
    </source>
</evidence>
<dbReference type="PANTHER" id="PTHR23080:SF141">
    <property type="entry name" value="TRANSPOSASE HELIX-TURN-HELIX DOMAIN-CONTAINING PROTEIN"/>
    <property type="match status" value="1"/>
</dbReference>
<keyword evidence="2" id="KW-0479">Metal-binding</keyword>
<dbReference type="AlphaFoldDB" id="A0AAU9XPA2"/>
<comment type="caution">
    <text evidence="5">The sequence shown here is derived from an EMBL/GenBank/DDBJ whole genome shotgun (WGS) entry which is preliminary data.</text>
</comment>
<feature type="non-terminal residue" evidence="5">
    <location>
        <position position="1"/>
    </location>
</feature>
<gene>
    <name evidence="5" type="ORF">PMEA_00027743</name>
</gene>
<dbReference type="InterPro" id="IPR027806">
    <property type="entry name" value="HARBI1_dom"/>
</dbReference>